<sequence>MTPDSWQVYLLECADGTLYCGITCDMERRLAQHNGAAPGGARYTRGRRPVRLLASRACSCKADALRLECAIKAKPRHAKITFLLEGEKKQC</sequence>
<dbReference type="InterPro" id="IPR050190">
    <property type="entry name" value="UPF0213_domain"/>
</dbReference>
<dbReference type="PANTHER" id="PTHR34477">
    <property type="entry name" value="UPF0213 PROTEIN YHBQ"/>
    <property type="match status" value="1"/>
</dbReference>
<dbReference type="InterPro" id="IPR035901">
    <property type="entry name" value="GIY-YIG_endonuc_sf"/>
</dbReference>
<reference evidence="3" key="1">
    <citation type="submission" date="2016-08" db="EMBL/GenBank/DDBJ databases">
        <authorList>
            <person name="Seilhamer J.J."/>
        </authorList>
    </citation>
    <scope>NUCLEOTIDE SEQUENCE</scope>
    <source>
        <strain evidence="3">86-1</strain>
    </source>
</reference>
<dbReference type="Gene3D" id="3.40.1440.10">
    <property type="entry name" value="GIY-YIG endonuclease"/>
    <property type="match status" value="1"/>
</dbReference>
<evidence type="ECO:0000313" key="3">
    <source>
        <dbReference type="EMBL" id="SCM74648.1"/>
    </source>
</evidence>
<dbReference type="EMBL" id="FMJC01000002">
    <property type="protein sequence ID" value="SCM74648.1"/>
    <property type="molecule type" value="Genomic_DNA"/>
</dbReference>
<dbReference type="SUPFAM" id="SSF82771">
    <property type="entry name" value="GIY-YIG endonuclease"/>
    <property type="match status" value="1"/>
</dbReference>
<accession>A0A212LAW9</accession>
<name>A0A212LAW9_9BACT</name>
<dbReference type="AlphaFoldDB" id="A0A212LAW9"/>
<dbReference type="PROSITE" id="PS50164">
    <property type="entry name" value="GIY_YIG"/>
    <property type="match status" value="1"/>
</dbReference>
<dbReference type="Pfam" id="PF01541">
    <property type="entry name" value="GIY-YIG"/>
    <property type="match status" value="1"/>
</dbReference>
<protein>
    <recommendedName>
        <fullName evidence="2">GIY-YIG domain-containing protein</fullName>
    </recommendedName>
</protein>
<feature type="domain" description="GIY-YIG" evidence="2">
    <location>
        <begin position="4"/>
        <end position="82"/>
    </location>
</feature>
<organism evidence="3">
    <name type="scientific">uncultured Desulfovibrio sp</name>
    <dbReference type="NCBI Taxonomy" id="167968"/>
    <lineage>
        <taxon>Bacteria</taxon>
        <taxon>Pseudomonadati</taxon>
        <taxon>Thermodesulfobacteriota</taxon>
        <taxon>Desulfovibrionia</taxon>
        <taxon>Desulfovibrionales</taxon>
        <taxon>Desulfovibrionaceae</taxon>
        <taxon>Desulfovibrio</taxon>
        <taxon>environmental samples</taxon>
    </lineage>
</organism>
<evidence type="ECO:0000259" key="2">
    <source>
        <dbReference type="PROSITE" id="PS50164"/>
    </source>
</evidence>
<evidence type="ECO:0000256" key="1">
    <source>
        <dbReference type="ARBA" id="ARBA00007435"/>
    </source>
</evidence>
<dbReference type="PANTHER" id="PTHR34477:SF1">
    <property type="entry name" value="UPF0213 PROTEIN YHBQ"/>
    <property type="match status" value="1"/>
</dbReference>
<gene>
    <name evidence="3" type="ORF">KL86DES1_22068</name>
</gene>
<dbReference type="CDD" id="cd10456">
    <property type="entry name" value="GIY-YIG_UPF0213"/>
    <property type="match status" value="1"/>
</dbReference>
<comment type="similarity">
    <text evidence="1">Belongs to the UPF0213 family.</text>
</comment>
<proteinExistence type="inferred from homology"/>
<dbReference type="RefSeq" id="WP_179981263.1">
    <property type="nucleotide sequence ID" value="NZ_LT608333.1"/>
</dbReference>
<dbReference type="InterPro" id="IPR000305">
    <property type="entry name" value="GIY-YIG_endonuc"/>
</dbReference>